<dbReference type="Gramene" id="OMO99848">
    <property type="protein sequence ID" value="OMO99848"/>
    <property type="gene ID" value="CCACVL1_03583"/>
</dbReference>
<protein>
    <submittedName>
        <fullName evidence="2">Uncharacterized protein</fullName>
    </submittedName>
</protein>
<proteinExistence type="predicted"/>
<dbReference type="AlphaFoldDB" id="A0A1R3JYA9"/>
<keyword evidence="1" id="KW-0472">Membrane</keyword>
<dbReference type="Proteomes" id="UP000188268">
    <property type="component" value="Unassembled WGS sequence"/>
</dbReference>
<sequence>MAKAQISNITLVRLQDRRSISMYYSLMSATVCDAWLLANVD</sequence>
<feature type="transmembrane region" description="Helical" evidence="1">
    <location>
        <begin position="21"/>
        <end position="38"/>
    </location>
</feature>
<keyword evidence="1" id="KW-0812">Transmembrane</keyword>
<keyword evidence="1" id="KW-1133">Transmembrane helix</keyword>
<evidence type="ECO:0000313" key="3">
    <source>
        <dbReference type="Proteomes" id="UP000188268"/>
    </source>
</evidence>
<accession>A0A1R3JYA9</accession>
<organism evidence="2 3">
    <name type="scientific">Corchorus capsularis</name>
    <name type="common">Jute</name>
    <dbReference type="NCBI Taxonomy" id="210143"/>
    <lineage>
        <taxon>Eukaryota</taxon>
        <taxon>Viridiplantae</taxon>
        <taxon>Streptophyta</taxon>
        <taxon>Embryophyta</taxon>
        <taxon>Tracheophyta</taxon>
        <taxon>Spermatophyta</taxon>
        <taxon>Magnoliopsida</taxon>
        <taxon>eudicotyledons</taxon>
        <taxon>Gunneridae</taxon>
        <taxon>Pentapetalae</taxon>
        <taxon>rosids</taxon>
        <taxon>malvids</taxon>
        <taxon>Malvales</taxon>
        <taxon>Malvaceae</taxon>
        <taxon>Grewioideae</taxon>
        <taxon>Apeibeae</taxon>
        <taxon>Corchorus</taxon>
    </lineage>
</organism>
<comment type="caution">
    <text evidence="2">The sequence shown here is derived from an EMBL/GenBank/DDBJ whole genome shotgun (WGS) entry which is preliminary data.</text>
</comment>
<name>A0A1R3JYA9_COCAP</name>
<keyword evidence="3" id="KW-1185">Reference proteome</keyword>
<reference evidence="2 3" key="1">
    <citation type="submission" date="2013-09" db="EMBL/GenBank/DDBJ databases">
        <title>Corchorus capsularis genome sequencing.</title>
        <authorList>
            <person name="Alam M."/>
            <person name="Haque M.S."/>
            <person name="Islam M.S."/>
            <person name="Emdad E.M."/>
            <person name="Islam M.M."/>
            <person name="Ahmed B."/>
            <person name="Halim A."/>
            <person name="Hossen Q.M.M."/>
            <person name="Hossain M.Z."/>
            <person name="Ahmed R."/>
            <person name="Khan M.M."/>
            <person name="Islam R."/>
            <person name="Rashid M.M."/>
            <person name="Khan S.A."/>
            <person name="Rahman M.S."/>
            <person name="Alam M."/>
        </authorList>
    </citation>
    <scope>NUCLEOTIDE SEQUENCE [LARGE SCALE GENOMIC DNA]</scope>
    <source>
        <strain evidence="3">cv. CVL-1</strain>
        <tissue evidence="2">Whole seedling</tissue>
    </source>
</reference>
<evidence type="ECO:0000256" key="1">
    <source>
        <dbReference type="SAM" id="Phobius"/>
    </source>
</evidence>
<evidence type="ECO:0000313" key="2">
    <source>
        <dbReference type="EMBL" id="OMO99848.1"/>
    </source>
</evidence>
<gene>
    <name evidence="2" type="ORF">CCACVL1_03583</name>
</gene>
<dbReference type="EMBL" id="AWWV01006767">
    <property type="protein sequence ID" value="OMO99848.1"/>
    <property type="molecule type" value="Genomic_DNA"/>
</dbReference>